<comment type="similarity">
    <text evidence="1 3">Belongs to the peroxin-16 family.</text>
</comment>
<accession>A0A6G0TVK6</accession>
<protein>
    <recommendedName>
        <fullName evidence="2 3">Peroxisomal membrane protein PEX16</fullName>
    </recommendedName>
</protein>
<evidence type="ECO:0000256" key="1">
    <source>
        <dbReference type="ARBA" id="ARBA00009505"/>
    </source>
</evidence>
<evidence type="ECO:0000256" key="2">
    <source>
        <dbReference type="ARBA" id="ARBA00018577"/>
    </source>
</evidence>
<evidence type="ECO:0000313" key="5">
    <source>
        <dbReference type="Proteomes" id="UP000475862"/>
    </source>
</evidence>
<comment type="subcellular location">
    <subcellularLocation>
        <location evidence="3">Peroxisome membrane</location>
    </subcellularLocation>
</comment>
<keyword evidence="3" id="KW-0576">Peroxisome</keyword>
<name>A0A6G0TVK6_APHGL</name>
<evidence type="ECO:0000313" key="4">
    <source>
        <dbReference type="EMBL" id="KAE9539644.1"/>
    </source>
</evidence>
<dbReference type="PANTHER" id="PTHR13299:SF0">
    <property type="entry name" value="PEROXISOMAL MEMBRANE PROTEIN PEX16"/>
    <property type="match status" value="1"/>
</dbReference>
<keyword evidence="3" id="KW-0962">Peroxisome biogenesis</keyword>
<reference evidence="4 5" key="1">
    <citation type="submission" date="2019-08" db="EMBL/GenBank/DDBJ databases">
        <title>The genome of the soybean aphid Biotype 1, its phylome, world population structure and adaptation to the North American continent.</title>
        <authorList>
            <person name="Giordano R."/>
            <person name="Donthu R.K."/>
            <person name="Hernandez A.G."/>
            <person name="Wright C.L."/>
            <person name="Zimin A.V."/>
        </authorList>
    </citation>
    <scope>NUCLEOTIDE SEQUENCE [LARGE SCALE GENOMIC DNA]</scope>
    <source>
        <tissue evidence="4">Whole aphids</tissue>
    </source>
</reference>
<dbReference type="GO" id="GO:0007031">
    <property type="term" value="P:peroxisome organization"/>
    <property type="evidence" value="ECO:0007669"/>
    <property type="project" value="UniProtKB-KW"/>
</dbReference>
<evidence type="ECO:0000256" key="3">
    <source>
        <dbReference type="RuleBase" id="RU365003"/>
    </source>
</evidence>
<organism evidence="4 5">
    <name type="scientific">Aphis glycines</name>
    <name type="common">Soybean aphid</name>
    <dbReference type="NCBI Taxonomy" id="307491"/>
    <lineage>
        <taxon>Eukaryota</taxon>
        <taxon>Metazoa</taxon>
        <taxon>Ecdysozoa</taxon>
        <taxon>Arthropoda</taxon>
        <taxon>Hexapoda</taxon>
        <taxon>Insecta</taxon>
        <taxon>Pterygota</taxon>
        <taxon>Neoptera</taxon>
        <taxon>Paraneoptera</taxon>
        <taxon>Hemiptera</taxon>
        <taxon>Sternorrhyncha</taxon>
        <taxon>Aphidomorpha</taxon>
        <taxon>Aphidoidea</taxon>
        <taxon>Aphididae</taxon>
        <taxon>Aphidini</taxon>
        <taxon>Aphis</taxon>
        <taxon>Aphis</taxon>
    </lineage>
</organism>
<dbReference type="OrthoDB" id="2021143at2759"/>
<comment type="caution">
    <text evidence="4">The sequence shown here is derived from an EMBL/GenBank/DDBJ whole genome shotgun (WGS) entry which is preliminary data.</text>
</comment>
<keyword evidence="5" id="KW-1185">Reference proteome</keyword>
<sequence length="338" mass="39501">MENLSIPTLRVLYKHYVNWVSAHPERTTDLEASIKWISYFLAGRINNSTLLSELIYSMSNFMMLFNDQIILSTAKSSNLKTVSDKGKKKIFSSENIKRFITTVDYIEVFIEVSAKKLWGDRGRWIIIVLLQTAKCMARMYLLHVHKLHILESPPIQPLDRKSVGLKCKDSVDDVITLPSGRTIRKLDHAPPMNRRTWEAPPRADKLNGVPGRTLSDKHIVAETMYIMKPIIHLGSMCVFGQKSWKPWLISITIEYISLQRLKSIENLTPQQRLVLSKRSLNLAMYMVRSPFFENYSEKHIRLFLQWFVNSVPLVGPLMRPFLEYMKQWQETYFYLWSV</sequence>
<dbReference type="GO" id="GO:0005778">
    <property type="term" value="C:peroxisomal membrane"/>
    <property type="evidence" value="ECO:0007669"/>
    <property type="project" value="UniProtKB-SubCell"/>
</dbReference>
<dbReference type="PANTHER" id="PTHR13299">
    <property type="entry name" value="PEROXISOMAL MEMBRANE PROTEIN PEX16"/>
    <property type="match status" value="1"/>
</dbReference>
<dbReference type="Pfam" id="PF08610">
    <property type="entry name" value="Pex16"/>
    <property type="match status" value="1"/>
</dbReference>
<dbReference type="Proteomes" id="UP000475862">
    <property type="component" value="Unassembled WGS sequence"/>
</dbReference>
<proteinExistence type="inferred from homology"/>
<dbReference type="EMBL" id="VYZN01000014">
    <property type="protein sequence ID" value="KAE9539644.1"/>
    <property type="molecule type" value="Genomic_DNA"/>
</dbReference>
<gene>
    <name evidence="4" type="ORF">AGLY_004896</name>
</gene>
<dbReference type="AlphaFoldDB" id="A0A6G0TVK6"/>
<dbReference type="InterPro" id="IPR013919">
    <property type="entry name" value="Pex16"/>
</dbReference>